<dbReference type="Gene3D" id="3.90.550.10">
    <property type="entry name" value="Spore Coat Polysaccharide Biosynthesis Protein SpsA, Chain A"/>
    <property type="match status" value="1"/>
</dbReference>
<dbReference type="InterPro" id="IPR013482">
    <property type="entry name" value="Molybde_CF_guanTrfase"/>
</dbReference>
<dbReference type="PANTHER" id="PTHR19136">
    <property type="entry name" value="MOLYBDENUM COFACTOR GUANYLYLTRANSFERASE"/>
    <property type="match status" value="1"/>
</dbReference>
<evidence type="ECO:0000256" key="6">
    <source>
        <dbReference type="ARBA" id="ARBA00023134"/>
    </source>
</evidence>
<comment type="caution">
    <text evidence="9">The sequence shown here is derived from an EMBL/GenBank/DDBJ whole genome shotgun (WGS) entry which is preliminary data.</text>
</comment>
<keyword evidence="6" id="KW-0342">GTP-binding</keyword>
<keyword evidence="1" id="KW-0963">Cytoplasm</keyword>
<keyword evidence="2" id="KW-0808">Transferase</keyword>
<evidence type="ECO:0000313" key="9">
    <source>
        <dbReference type="EMBL" id="MCC2615057.1"/>
    </source>
</evidence>
<dbReference type="SUPFAM" id="SSF53448">
    <property type="entry name" value="Nucleotide-diphospho-sugar transferases"/>
    <property type="match status" value="1"/>
</dbReference>
<evidence type="ECO:0000256" key="7">
    <source>
        <dbReference type="ARBA" id="ARBA00023150"/>
    </source>
</evidence>
<sequence>MKTIGVVLAGGQSTRMGQDKSLLHINGNTMLQRSQWLLQRCGVESVVISRNSPGRAFIRDHYAEKGPLGGIHAVAHAYPKHNLLCIPVDMPLLTVTNLKALYTEGCRQYRSAYFHQHSLPLFLMNTVRTRLYLEQTLFRNADLSIRAMLKALPSIGIAVRDRQELLNSNDQHQWQHALSLVASQ</sequence>
<keyword evidence="3" id="KW-0479">Metal-binding</keyword>
<dbReference type="Proteomes" id="UP001520878">
    <property type="component" value="Unassembled WGS sequence"/>
</dbReference>
<keyword evidence="4" id="KW-0547">Nucleotide-binding</keyword>
<evidence type="ECO:0000256" key="2">
    <source>
        <dbReference type="ARBA" id="ARBA00022679"/>
    </source>
</evidence>
<evidence type="ECO:0000313" key="10">
    <source>
        <dbReference type="Proteomes" id="UP001520878"/>
    </source>
</evidence>
<evidence type="ECO:0000256" key="5">
    <source>
        <dbReference type="ARBA" id="ARBA00022842"/>
    </source>
</evidence>
<dbReference type="GO" id="GO:0016779">
    <property type="term" value="F:nucleotidyltransferase activity"/>
    <property type="evidence" value="ECO:0007669"/>
    <property type="project" value="UniProtKB-KW"/>
</dbReference>
<keyword evidence="10" id="KW-1185">Reference proteome</keyword>
<evidence type="ECO:0000256" key="1">
    <source>
        <dbReference type="ARBA" id="ARBA00022490"/>
    </source>
</evidence>
<gene>
    <name evidence="9" type="ORF">LJ739_02220</name>
</gene>
<keyword evidence="5" id="KW-0460">Magnesium</keyword>
<dbReference type="InterPro" id="IPR029044">
    <property type="entry name" value="Nucleotide-diphossugar_trans"/>
</dbReference>
<keyword evidence="7" id="KW-0501">Molybdenum cofactor biosynthesis</keyword>
<proteinExistence type="predicted"/>
<protein>
    <submittedName>
        <fullName evidence="9">Molybdenum cofactor guanylyltransferase</fullName>
    </submittedName>
</protein>
<dbReference type="Pfam" id="PF12804">
    <property type="entry name" value="NTP_transf_3"/>
    <property type="match status" value="1"/>
</dbReference>
<organism evidence="9 10">
    <name type="scientific">Fluctibacter halophilus</name>
    <dbReference type="NCBI Taxonomy" id="226011"/>
    <lineage>
        <taxon>Bacteria</taxon>
        <taxon>Pseudomonadati</taxon>
        <taxon>Pseudomonadota</taxon>
        <taxon>Gammaproteobacteria</taxon>
        <taxon>Alteromonadales</taxon>
        <taxon>Alteromonadaceae</taxon>
        <taxon>Fluctibacter</taxon>
    </lineage>
</organism>
<keyword evidence="9" id="KW-0548">Nucleotidyltransferase</keyword>
<dbReference type="CDD" id="cd02503">
    <property type="entry name" value="MobA"/>
    <property type="match status" value="1"/>
</dbReference>
<evidence type="ECO:0000256" key="3">
    <source>
        <dbReference type="ARBA" id="ARBA00022723"/>
    </source>
</evidence>
<dbReference type="RefSeq" id="WP_229156970.1">
    <property type="nucleotide sequence ID" value="NZ_JAJEWP010000001.1"/>
</dbReference>
<dbReference type="EMBL" id="JAJEWP010000001">
    <property type="protein sequence ID" value="MCC2615057.1"/>
    <property type="molecule type" value="Genomic_DNA"/>
</dbReference>
<accession>A0ABS8G377</accession>
<dbReference type="InterPro" id="IPR025877">
    <property type="entry name" value="MobA-like_NTP_Trfase"/>
</dbReference>
<feature type="domain" description="MobA-like NTP transferase" evidence="8">
    <location>
        <begin position="5"/>
        <end position="121"/>
    </location>
</feature>
<evidence type="ECO:0000256" key="4">
    <source>
        <dbReference type="ARBA" id="ARBA00022741"/>
    </source>
</evidence>
<evidence type="ECO:0000259" key="8">
    <source>
        <dbReference type="Pfam" id="PF12804"/>
    </source>
</evidence>
<reference evidence="9 10" key="1">
    <citation type="submission" date="2021-10" db="EMBL/GenBank/DDBJ databases">
        <title>Draft genome of Aestuariibacter halophilus JC2043.</title>
        <authorList>
            <person name="Emsley S.A."/>
            <person name="Pfannmuller K.M."/>
            <person name="Ushijima B."/>
            <person name="Saw J.H."/>
            <person name="Videau P."/>
        </authorList>
    </citation>
    <scope>NUCLEOTIDE SEQUENCE [LARGE SCALE GENOMIC DNA]</scope>
    <source>
        <strain evidence="9 10">JC2043</strain>
    </source>
</reference>
<name>A0ABS8G377_9ALTE</name>
<dbReference type="PANTHER" id="PTHR19136:SF81">
    <property type="entry name" value="MOLYBDENUM COFACTOR GUANYLYLTRANSFERASE"/>
    <property type="match status" value="1"/>
</dbReference>